<evidence type="ECO:0000259" key="16">
    <source>
        <dbReference type="Pfam" id="PF21708"/>
    </source>
</evidence>
<dbReference type="Gene3D" id="3.20.20.80">
    <property type="entry name" value="Glycosidases"/>
    <property type="match status" value="1"/>
</dbReference>
<feature type="domain" description="Glycosyl hydrolase family 59 central" evidence="15">
    <location>
        <begin position="363"/>
        <end position="477"/>
    </location>
</feature>
<dbReference type="InterPro" id="IPR049161">
    <property type="entry name" value="GH59_cat"/>
</dbReference>
<dbReference type="EC" id="3.2.1.46" evidence="2"/>
<dbReference type="Gene3D" id="3.20.20.70">
    <property type="entry name" value="Aldolase class I"/>
    <property type="match status" value="1"/>
</dbReference>
<evidence type="ECO:0000256" key="11">
    <source>
        <dbReference type="ARBA" id="ARBA00033098"/>
    </source>
</evidence>
<dbReference type="GO" id="GO:0004336">
    <property type="term" value="F:galactosylceramidase activity"/>
    <property type="evidence" value="ECO:0007669"/>
    <property type="project" value="UniProtKB-EC"/>
</dbReference>
<keyword evidence="8" id="KW-1015">Disulfide bond</keyword>
<dbReference type="InterPro" id="IPR049162">
    <property type="entry name" value="GH59_C"/>
</dbReference>
<keyword evidence="10" id="KW-0326">Glycosidase</keyword>
<evidence type="ECO:0000256" key="12">
    <source>
        <dbReference type="PIRSR" id="PIRSR601286-50"/>
    </source>
</evidence>
<keyword evidence="3 13" id="KW-0732">Signal</keyword>
<dbReference type="GO" id="GO:0005764">
    <property type="term" value="C:lysosome"/>
    <property type="evidence" value="ECO:0007669"/>
    <property type="project" value="TreeGrafter"/>
</dbReference>
<keyword evidence="18" id="KW-1185">Reference proteome</keyword>
<keyword evidence="9" id="KW-0325">Glycoprotein</keyword>
<dbReference type="InterPro" id="IPR017853">
    <property type="entry name" value="GH"/>
</dbReference>
<evidence type="ECO:0000256" key="13">
    <source>
        <dbReference type="SAM" id="SignalP"/>
    </source>
</evidence>
<dbReference type="PANTHER" id="PTHR15172">
    <property type="entry name" value="GALACTOCEREBROSIDASE"/>
    <property type="match status" value="1"/>
</dbReference>
<evidence type="ECO:0000256" key="8">
    <source>
        <dbReference type="ARBA" id="ARBA00023157"/>
    </source>
</evidence>
<keyword evidence="7" id="KW-0443">Lipid metabolism</keyword>
<evidence type="ECO:0000259" key="15">
    <source>
        <dbReference type="Pfam" id="PF17387"/>
    </source>
</evidence>
<dbReference type="GO" id="GO:0006683">
    <property type="term" value="P:galactosylceramide catabolic process"/>
    <property type="evidence" value="ECO:0007669"/>
    <property type="project" value="InterPro"/>
</dbReference>
<evidence type="ECO:0000259" key="14">
    <source>
        <dbReference type="Pfam" id="PF02057"/>
    </source>
</evidence>
<dbReference type="InterPro" id="IPR013785">
    <property type="entry name" value="Aldolase_TIM"/>
</dbReference>
<evidence type="ECO:0000256" key="1">
    <source>
        <dbReference type="ARBA" id="ARBA00005637"/>
    </source>
</evidence>
<evidence type="ECO:0000256" key="9">
    <source>
        <dbReference type="ARBA" id="ARBA00023180"/>
    </source>
</evidence>
<dbReference type="PANTHER" id="PTHR15172:SF1">
    <property type="entry name" value="GALACTOCEREBROSIDASE"/>
    <property type="match status" value="1"/>
</dbReference>
<dbReference type="Pfam" id="PF17387">
    <property type="entry name" value="Glyco_hydro_59M"/>
    <property type="match status" value="1"/>
</dbReference>
<dbReference type="AlphaFoldDB" id="A0A0M0JSS7"/>
<dbReference type="Proteomes" id="UP000037460">
    <property type="component" value="Unassembled WGS sequence"/>
</dbReference>
<dbReference type="EMBL" id="JWZX01002400">
    <property type="protein sequence ID" value="KOO29540.1"/>
    <property type="molecule type" value="Genomic_DNA"/>
</dbReference>
<dbReference type="InterPro" id="IPR001286">
    <property type="entry name" value="Glyco_hydro_59"/>
</dbReference>
<feature type="domain" description="Glycosyl hydrolase family 59 C-terminal lectin" evidence="16">
    <location>
        <begin position="513"/>
        <end position="695"/>
    </location>
</feature>
<feature type="domain" description="Glycosyl hydrolase family 59 catalytic" evidence="14">
    <location>
        <begin position="42"/>
        <end position="344"/>
    </location>
</feature>
<evidence type="ECO:0000256" key="2">
    <source>
        <dbReference type="ARBA" id="ARBA00012657"/>
    </source>
</evidence>
<dbReference type="Pfam" id="PF21708">
    <property type="entry name" value="Glyco_hydro_59_C"/>
    <property type="match status" value="1"/>
</dbReference>
<evidence type="ECO:0000256" key="5">
    <source>
        <dbReference type="ARBA" id="ARBA00022919"/>
    </source>
</evidence>
<feature type="signal peptide" evidence="13">
    <location>
        <begin position="1"/>
        <end position="20"/>
    </location>
</feature>
<comment type="similarity">
    <text evidence="1">Belongs to the glycosyl hydrolase 59 family.</text>
</comment>
<dbReference type="Gene3D" id="2.60.120.560">
    <property type="entry name" value="Exo-inulinase, domain 1"/>
    <property type="match status" value="1"/>
</dbReference>
<gene>
    <name evidence="17" type="ORF">Ctob_007605</name>
</gene>
<dbReference type="Pfam" id="PF02057">
    <property type="entry name" value="Glyco_hydro_59"/>
    <property type="match status" value="1"/>
</dbReference>
<evidence type="ECO:0000256" key="6">
    <source>
        <dbReference type="ARBA" id="ARBA00022963"/>
    </source>
</evidence>
<sequence length="868" mass="91998">MRSMGRTITLQLALFTFTSAAAAAAAPSAYHIDDSAGPARPFHGIGGLSGGGATSVLLPSYPEPQRSTILDLLFKPNYGAALQILKVEIGGDAQSTDGAESSHMHDPWATPDFTRGYEWFLMKEAKARNPEIKLYGLPWAFPQWVSCAPGTLHDCTGNAYDRPQQTADYITSWVRGAKEVHGLDIDYLGCWNERAYNKSYMEVLRRTLDSAGYRNTKLIANDNDFPSVAKDVNSDPAFAAALWGLGAHYPNMVSGPDAEKTGMPLWASEEDSTYNNAVGAGCWARVLNQNFVRGNMSASINWNLIAAYQKGTNWWRAGLMTAFQPWSGAFGSLAMIWATAHTTQFTRVGNFSYLANGTGPGTGSGLLALGGSYVTLQDFGTGEFTVVIEKMSRDHSPCCRPALADFSVATETATFTLTGAPAKVASLYLWRTHWAFGAPGDATSEFEQQPAVSVVGGKFTLTIEPDSMYTLTTLPGGAKGAFPASPPVAPFPTAFTDDFESCAPGSEAMFWSDQNGIFECQPPNPSDPAHGVVMRQMVPLVPIAWGGDNRPHTIIGSRDLVDTSFSVDVRLTEPNGSVTLGARLGCPAATKCAYGDYYGALFSFDVAGHWNLTGSTAGVQRSPAQASGALGSPLGVGAWHRFRLDVNGTRASVWVDNMPVPGAQGLNVAFAGSSGFAALGTVQFGHFTEFDNVALYSTATACSAAWPEAGMAVKAVSCASEVGPRPGARFTFMPLNQSECTLGSPCNGVHGAFALVANASLSLCIAVDKGGVGKEWPLVLRPCVTGEPTQVFRQQYAHLYDSKIVHVESGRFVALPAPDVGSPAVVRAQNASGTFVFVGDEAEIVSINEYSVTDTGGHLVVISGVSAA</sequence>
<evidence type="ECO:0000256" key="3">
    <source>
        <dbReference type="ARBA" id="ARBA00022729"/>
    </source>
</evidence>
<comment type="caution">
    <text evidence="17">The sequence shown here is derived from an EMBL/GenBank/DDBJ whole genome shotgun (WGS) entry which is preliminary data.</text>
</comment>
<dbReference type="SUPFAM" id="SSF51445">
    <property type="entry name" value="(Trans)glycosidases"/>
    <property type="match status" value="1"/>
</dbReference>
<organism evidence="17 18">
    <name type="scientific">Chrysochromulina tobinii</name>
    <dbReference type="NCBI Taxonomy" id="1460289"/>
    <lineage>
        <taxon>Eukaryota</taxon>
        <taxon>Haptista</taxon>
        <taxon>Haptophyta</taxon>
        <taxon>Prymnesiophyceae</taxon>
        <taxon>Prymnesiales</taxon>
        <taxon>Chrysochromulinaceae</taxon>
        <taxon>Chrysochromulina</taxon>
    </lineage>
</organism>
<dbReference type="InterPro" id="IPR035394">
    <property type="entry name" value="Glyco_hydro_59_dom"/>
</dbReference>
<accession>A0A0M0JSS7</accession>
<evidence type="ECO:0000256" key="4">
    <source>
        <dbReference type="ARBA" id="ARBA00022801"/>
    </source>
</evidence>
<dbReference type="OrthoDB" id="440760at2759"/>
<keyword evidence="4" id="KW-0378">Hydrolase</keyword>
<name>A0A0M0JSS7_9EUKA</name>
<dbReference type="GO" id="GO:0016020">
    <property type="term" value="C:membrane"/>
    <property type="evidence" value="ECO:0007669"/>
    <property type="project" value="GOC"/>
</dbReference>
<evidence type="ECO:0000313" key="17">
    <source>
        <dbReference type="EMBL" id="KOO29540.1"/>
    </source>
</evidence>
<feature type="chain" id="PRO_5005602047" description="galactosylceramidase" evidence="13">
    <location>
        <begin position="21"/>
        <end position="868"/>
    </location>
</feature>
<protein>
    <recommendedName>
        <fullName evidence="2">galactosylceramidase</fullName>
        <ecNumber evidence="2">3.2.1.46</ecNumber>
    </recommendedName>
    <alternativeName>
        <fullName evidence="11">Galactosylceramidase</fullName>
    </alternativeName>
</protein>
<evidence type="ECO:0000256" key="7">
    <source>
        <dbReference type="ARBA" id="ARBA00023098"/>
    </source>
</evidence>
<feature type="active site" description="Proton donor/acceptor" evidence="12">
    <location>
        <position position="193"/>
    </location>
</feature>
<evidence type="ECO:0000256" key="10">
    <source>
        <dbReference type="ARBA" id="ARBA00023295"/>
    </source>
</evidence>
<reference evidence="18" key="1">
    <citation type="journal article" date="2015" name="PLoS Genet.">
        <title>Genome Sequence and Transcriptome Analyses of Chrysochromulina tobin: Metabolic Tools for Enhanced Algal Fitness in the Prominent Order Prymnesiales (Haptophyceae).</title>
        <authorList>
            <person name="Hovde B.T."/>
            <person name="Deodato C.R."/>
            <person name="Hunsperger H.M."/>
            <person name="Ryken S.A."/>
            <person name="Yost W."/>
            <person name="Jha R.K."/>
            <person name="Patterson J."/>
            <person name="Monnat R.J. Jr."/>
            <person name="Barlow S.B."/>
            <person name="Starkenburg S.R."/>
            <person name="Cattolico R.A."/>
        </authorList>
    </citation>
    <scope>NUCLEOTIDE SEQUENCE</scope>
    <source>
        <strain evidence="18">CCMP291</strain>
    </source>
</reference>
<proteinExistence type="inferred from homology"/>
<dbReference type="PRINTS" id="PR00850">
    <property type="entry name" value="GLHYDRLASE59"/>
</dbReference>
<keyword evidence="6" id="KW-0442">Lipid degradation</keyword>
<keyword evidence="5" id="KW-0746">Sphingolipid metabolism</keyword>
<evidence type="ECO:0000313" key="18">
    <source>
        <dbReference type="Proteomes" id="UP000037460"/>
    </source>
</evidence>
<feature type="active site" description="Nucleophile" evidence="12">
    <location>
        <position position="269"/>
    </location>
</feature>